<dbReference type="Gene3D" id="1.10.10.60">
    <property type="entry name" value="Homeodomain-like"/>
    <property type="match status" value="1"/>
</dbReference>
<comment type="caution">
    <text evidence="5">The sequence shown here is derived from an EMBL/GenBank/DDBJ whole genome shotgun (WGS) entry which is preliminary data.</text>
</comment>
<dbReference type="EMBL" id="PTRA01000009">
    <property type="protein sequence ID" value="PQA53387.1"/>
    <property type="molecule type" value="Genomic_DNA"/>
</dbReference>
<keyword evidence="2" id="KW-0238">DNA-binding</keyword>
<organism evidence="5 6">
    <name type="scientific">Siphonobacter curvatus</name>
    <dbReference type="NCBI Taxonomy" id="2094562"/>
    <lineage>
        <taxon>Bacteria</taxon>
        <taxon>Pseudomonadati</taxon>
        <taxon>Bacteroidota</taxon>
        <taxon>Cytophagia</taxon>
        <taxon>Cytophagales</taxon>
        <taxon>Cytophagaceae</taxon>
        <taxon>Siphonobacter</taxon>
    </lineage>
</organism>
<evidence type="ECO:0000313" key="6">
    <source>
        <dbReference type="Proteomes" id="UP000239590"/>
    </source>
</evidence>
<accession>A0A2S7IEZ0</accession>
<name>A0A2S7IEZ0_9BACT</name>
<dbReference type="PANTHER" id="PTHR46796">
    <property type="entry name" value="HTH-TYPE TRANSCRIPTIONAL ACTIVATOR RHAS-RELATED"/>
    <property type="match status" value="1"/>
</dbReference>
<dbReference type="Pfam" id="PF20240">
    <property type="entry name" value="DUF6597"/>
    <property type="match status" value="1"/>
</dbReference>
<dbReference type="PANTHER" id="PTHR46796:SF13">
    <property type="entry name" value="HTH-TYPE TRANSCRIPTIONAL ACTIVATOR RHAS"/>
    <property type="match status" value="1"/>
</dbReference>
<dbReference type="RefSeq" id="WP_104715985.1">
    <property type="nucleotide sequence ID" value="NZ_PTRA01000009.1"/>
</dbReference>
<keyword evidence="1" id="KW-0805">Transcription regulation</keyword>
<gene>
    <name evidence="5" type="ORF">C5O19_24380</name>
</gene>
<dbReference type="InterPro" id="IPR009057">
    <property type="entry name" value="Homeodomain-like_sf"/>
</dbReference>
<keyword evidence="3" id="KW-0804">Transcription</keyword>
<feature type="domain" description="HTH araC/xylS-type" evidence="4">
    <location>
        <begin position="159"/>
        <end position="259"/>
    </location>
</feature>
<dbReference type="SMART" id="SM00342">
    <property type="entry name" value="HTH_ARAC"/>
    <property type="match status" value="1"/>
</dbReference>
<proteinExistence type="predicted"/>
<protein>
    <recommendedName>
        <fullName evidence="4">HTH araC/xylS-type domain-containing protein</fullName>
    </recommendedName>
</protein>
<evidence type="ECO:0000259" key="4">
    <source>
        <dbReference type="PROSITE" id="PS01124"/>
    </source>
</evidence>
<sequence>MQYLRYTPSLRLRDFIHFFWTLESSTPLTTPFLHWAVASGSSKLVFQYQGTMGLEKPSGPTQILTGASIQAQTQRSFQYVTDQAVGLVGIYFHPGALGVLLGVPAHELNNQHLALSDLLGQVGKDLEETILLAQSNAERINRLTVFFERRLAGLLSSDVGILRCIQAITASKGQLTIQALVDQYYLSQRQLERRFKTIAGFSPKLLSRIIRFEHSIHLFMDDPTSLTQTAYAAGYSDQSHFIREVNEFAGQSPMNYFMQDLSLFRSE</sequence>
<dbReference type="PROSITE" id="PS01124">
    <property type="entry name" value="HTH_ARAC_FAMILY_2"/>
    <property type="match status" value="1"/>
</dbReference>
<dbReference type="Pfam" id="PF12833">
    <property type="entry name" value="HTH_18"/>
    <property type="match status" value="1"/>
</dbReference>
<dbReference type="AlphaFoldDB" id="A0A2S7IEZ0"/>
<dbReference type="Proteomes" id="UP000239590">
    <property type="component" value="Unassembled WGS sequence"/>
</dbReference>
<reference evidence="6" key="1">
    <citation type="submission" date="2018-02" db="EMBL/GenBank/DDBJ databases">
        <title>Genome sequencing of Solimonas sp. HR-BB.</title>
        <authorList>
            <person name="Lee Y."/>
            <person name="Jeon C.O."/>
        </authorList>
    </citation>
    <scope>NUCLEOTIDE SEQUENCE [LARGE SCALE GENOMIC DNA]</scope>
    <source>
        <strain evidence="6">HR-U</strain>
    </source>
</reference>
<evidence type="ECO:0000256" key="2">
    <source>
        <dbReference type="ARBA" id="ARBA00023125"/>
    </source>
</evidence>
<evidence type="ECO:0000256" key="1">
    <source>
        <dbReference type="ARBA" id="ARBA00023015"/>
    </source>
</evidence>
<dbReference type="SUPFAM" id="SSF46689">
    <property type="entry name" value="Homeodomain-like"/>
    <property type="match status" value="1"/>
</dbReference>
<evidence type="ECO:0000256" key="3">
    <source>
        <dbReference type="ARBA" id="ARBA00023163"/>
    </source>
</evidence>
<evidence type="ECO:0000313" key="5">
    <source>
        <dbReference type="EMBL" id="PQA53387.1"/>
    </source>
</evidence>
<dbReference type="GO" id="GO:0003700">
    <property type="term" value="F:DNA-binding transcription factor activity"/>
    <property type="evidence" value="ECO:0007669"/>
    <property type="project" value="InterPro"/>
</dbReference>
<dbReference type="GO" id="GO:0043565">
    <property type="term" value="F:sequence-specific DNA binding"/>
    <property type="evidence" value="ECO:0007669"/>
    <property type="project" value="InterPro"/>
</dbReference>
<dbReference type="InterPro" id="IPR018060">
    <property type="entry name" value="HTH_AraC"/>
</dbReference>
<dbReference type="OrthoDB" id="635259at2"/>
<dbReference type="InterPro" id="IPR046532">
    <property type="entry name" value="DUF6597"/>
</dbReference>
<dbReference type="InterPro" id="IPR050204">
    <property type="entry name" value="AraC_XylS_family_regulators"/>
</dbReference>
<keyword evidence="6" id="KW-1185">Reference proteome</keyword>